<evidence type="ECO:0000256" key="1">
    <source>
        <dbReference type="ARBA" id="ARBA00004613"/>
    </source>
</evidence>
<dbReference type="Proteomes" id="UP000053815">
    <property type="component" value="Unassembled WGS sequence"/>
</dbReference>
<keyword evidence="7" id="KW-0325">Glycoprotein</keyword>
<dbReference type="InterPro" id="IPR000743">
    <property type="entry name" value="Glyco_hydro_28"/>
</dbReference>
<dbReference type="InterPro" id="IPR011050">
    <property type="entry name" value="Pectin_lyase_fold/virulence"/>
</dbReference>
<evidence type="ECO:0000256" key="8">
    <source>
        <dbReference type="ARBA" id="ARBA00023295"/>
    </source>
</evidence>
<keyword evidence="6" id="KW-1015">Disulfide bond</keyword>
<reference evidence="12" key="1">
    <citation type="submission" date="2014-09" db="EMBL/GenBank/DDBJ databases">
        <title>Draft genome sequence of an oleaginous Mucoromycotina fungus Mucor ambiguus NBRC6742.</title>
        <authorList>
            <person name="Takeda I."/>
            <person name="Yamane N."/>
            <person name="Morita T."/>
            <person name="Tamano K."/>
            <person name="Machida M."/>
            <person name="Baker S."/>
            <person name="Koike H."/>
        </authorList>
    </citation>
    <scope>NUCLEOTIDE SEQUENCE</scope>
    <source>
        <strain evidence="12">NBRC 6742</strain>
    </source>
</reference>
<evidence type="ECO:0000256" key="6">
    <source>
        <dbReference type="ARBA" id="ARBA00023157"/>
    </source>
</evidence>
<evidence type="ECO:0000256" key="4">
    <source>
        <dbReference type="ARBA" id="ARBA00022729"/>
    </source>
</evidence>
<dbReference type="PANTHER" id="PTHR31736">
    <property type="match status" value="1"/>
</dbReference>
<evidence type="ECO:0000313" key="12">
    <source>
        <dbReference type="EMBL" id="GAN04426.1"/>
    </source>
</evidence>
<dbReference type="Pfam" id="PF00295">
    <property type="entry name" value="Glyco_hydro_28"/>
    <property type="match status" value="1"/>
</dbReference>
<organism evidence="12">
    <name type="scientific">Mucor ambiguus</name>
    <dbReference type="NCBI Taxonomy" id="91626"/>
    <lineage>
        <taxon>Eukaryota</taxon>
        <taxon>Fungi</taxon>
        <taxon>Fungi incertae sedis</taxon>
        <taxon>Mucoromycota</taxon>
        <taxon>Mucoromycotina</taxon>
        <taxon>Mucoromycetes</taxon>
        <taxon>Mucorales</taxon>
        <taxon>Mucorineae</taxon>
        <taxon>Mucoraceae</taxon>
        <taxon>Mucor</taxon>
    </lineage>
</organism>
<feature type="chain" id="PRO_5002199216" evidence="11">
    <location>
        <begin position="23"/>
        <end position="382"/>
    </location>
</feature>
<feature type="signal peptide" evidence="11">
    <location>
        <begin position="1"/>
        <end position="22"/>
    </location>
</feature>
<accession>A0A0C9M4V6</accession>
<dbReference type="EMBL" id="DF836352">
    <property type="protein sequence ID" value="GAN04426.1"/>
    <property type="molecule type" value="Genomic_DNA"/>
</dbReference>
<dbReference type="GO" id="GO:0046576">
    <property type="term" value="F:rhamnogalacturonan alpha-L-rhamnopyranosyl-(1-&gt;4)-alpha-D-galactopyranosyluronide lyase activity"/>
    <property type="evidence" value="ECO:0007669"/>
    <property type="project" value="UniProtKB-ARBA"/>
</dbReference>
<dbReference type="SUPFAM" id="SSF51126">
    <property type="entry name" value="Pectin lyase-like"/>
    <property type="match status" value="1"/>
</dbReference>
<evidence type="ECO:0000256" key="10">
    <source>
        <dbReference type="RuleBase" id="RU361169"/>
    </source>
</evidence>
<dbReference type="PANTHER" id="PTHR31736:SF19">
    <property type="entry name" value="PECTIN LYASE SUPERFAMILY PROTEIN-RELATED"/>
    <property type="match status" value="1"/>
</dbReference>
<dbReference type="InterPro" id="IPR012334">
    <property type="entry name" value="Pectin_lyas_fold"/>
</dbReference>
<evidence type="ECO:0000313" key="13">
    <source>
        <dbReference type="Proteomes" id="UP000053815"/>
    </source>
</evidence>
<keyword evidence="13" id="KW-1185">Reference proteome</keyword>
<evidence type="ECO:0000256" key="9">
    <source>
        <dbReference type="ARBA" id="ARBA00023316"/>
    </source>
</evidence>
<dbReference type="GO" id="GO:0004650">
    <property type="term" value="F:polygalacturonase activity"/>
    <property type="evidence" value="ECO:0007669"/>
    <property type="project" value="InterPro"/>
</dbReference>
<evidence type="ECO:0000256" key="3">
    <source>
        <dbReference type="ARBA" id="ARBA00022525"/>
    </source>
</evidence>
<sequence>MVYIPSLSAALAFITLATSVQAASKTCTAKSGTSDDAVSIAEAFNSCKSGGTVVFTKGATYNLKTLINVTGLKNVNVQFYGKLNLPALNTKFEGATAFFRIAGDNIHWDGAGIGEFVGGGQKWWDVKNNKAPTVFRMAATHSVFRDFKITAAPRAHMALTGSDDVVLEKVVLYTKSSNSNLPKNTDALDISSSKNLIFRDSDLTVGDDCTAINGGVSNVTLSNIHCVGGHGFSVGSLGKGGSTETVKQIRVTGSTCTKCQNGIRIKTWSGGKGSVSDVRFEHVKLNKVENPIIIDEYYCDNNQKSYCQKNSDKSLTISNVVINDITGSVSEKKNPIMNINCAPGTPCSGFSVSNVNISKNSKTTKNVCNNLKGSDKISYCKQ</sequence>
<comment type="similarity">
    <text evidence="2 10">Belongs to the glycosyl hydrolase 28 family.</text>
</comment>
<keyword evidence="3" id="KW-0964">Secreted</keyword>
<gene>
    <name evidence="12" type="ORF">MAM1_0063c03886</name>
</gene>
<dbReference type="GO" id="GO:0071555">
    <property type="term" value="P:cell wall organization"/>
    <property type="evidence" value="ECO:0007669"/>
    <property type="project" value="UniProtKB-KW"/>
</dbReference>
<keyword evidence="9" id="KW-0961">Cell wall biogenesis/degradation</keyword>
<dbReference type="STRING" id="91626.A0A0C9M4V6"/>
<keyword evidence="5 10" id="KW-0378">Hydrolase</keyword>
<comment type="subcellular location">
    <subcellularLocation>
        <location evidence="1">Secreted</location>
    </subcellularLocation>
</comment>
<protein>
    <submittedName>
        <fullName evidence="12">Extracellular exo-polygalacturonase</fullName>
    </submittedName>
</protein>
<keyword evidence="4 11" id="KW-0732">Signal</keyword>
<dbReference type="Gene3D" id="2.160.20.10">
    <property type="entry name" value="Single-stranded right-handed beta-helix, Pectin lyase-like"/>
    <property type="match status" value="1"/>
</dbReference>
<evidence type="ECO:0000256" key="11">
    <source>
        <dbReference type="SAM" id="SignalP"/>
    </source>
</evidence>
<evidence type="ECO:0000256" key="2">
    <source>
        <dbReference type="ARBA" id="ARBA00008834"/>
    </source>
</evidence>
<dbReference type="AlphaFoldDB" id="A0A0C9M4V6"/>
<proteinExistence type="inferred from homology"/>
<dbReference type="GO" id="GO:0005576">
    <property type="term" value="C:extracellular region"/>
    <property type="evidence" value="ECO:0007669"/>
    <property type="project" value="UniProtKB-SubCell"/>
</dbReference>
<dbReference type="GO" id="GO:0005975">
    <property type="term" value="P:carbohydrate metabolic process"/>
    <property type="evidence" value="ECO:0007669"/>
    <property type="project" value="InterPro"/>
</dbReference>
<evidence type="ECO:0000256" key="5">
    <source>
        <dbReference type="ARBA" id="ARBA00022801"/>
    </source>
</evidence>
<keyword evidence="8 10" id="KW-0326">Glycosidase</keyword>
<evidence type="ECO:0000256" key="7">
    <source>
        <dbReference type="ARBA" id="ARBA00023180"/>
    </source>
</evidence>
<dbReference type="OrthoDB" id="187139at2759"/>
<name>A0A0C9M4V6_9FUNG</name>